<evidence type="ECO:0000256" key="7">
    <source>
        <dbReference type="ARBA" id="ARBA00023172"/>
    </source>
</evidence>
<evidence type="ECO:0000256" key="2">
    <source>
        <dbReference type="ARBA" id="ARBA00022490"/>
    </source>
</evidence>
<keyword evidence="2" id="KW-0963">Cytoplasm</keyword>
<dbReference type="InterPro" id="IPR002104">
    <property type="entry name" value="Integrase_catalytic"/>
</dbReference>
<dbReference type="InterPro" id="IPR044068">
    <property type="entry name" value="CB"/>
</dbReference>
<dbReference type="PANTHER" id="PTHR30349:SF77">
    <property type="entry name" value="TYROSINE RECOMBINASE XERC"/>
    <property type="match status" value="1"/>
</dbReference>
<comment type="caution">
    <text evidence="12">The sequence shown here is derived from an EMBL/GenBank/DDBJ whole genome shotgun (WGS) entry which is preliminary data.</text>
</comment>
<evidence type="ECO:0000256" key="4">
    <source>
        <dbReference type="ARBA" id="ARBA00022829"/>
    </source>
</evidence>
<dbReference type="PROSITE" id="PS51898">
    <property type="entry name" value="TYR_RECOMBINASE"/>
    <property type="match status" value="1"/>
</dbReference>
<feature type="domain" description="Core-binding (CB)" evidence="11">
    <location>
        <begin position="4"/>
        <end position="108"/>
    </location>
</feature>
<dbReference type="InterPro" id="IPR010998">
    <property type="entry name" value="Integrase_recombinase_N"/>
</dbReference>
<dbReference type="InterPro" id="IPR004107">
    <property type="entry name" value="Integrase_SAM-like_N"/>
</dbReference>
<sequence length="327" mass="36650">MTVRTIDTLIQPFTQYLLVSKNYAQGTAESYNSSVVRLVEWLEKHQNITQLENVTTEHLTIFLGSLVFPKAKETASGSKKHPKAGELLMPTTRARIISAIKQFFKWAVKYHHVKYDVAQSIEAPKLGQRIPKSLTLEDAKKMELAAASRKTGVRDYLITTIFLLLGVRVSELVSIDIDSFNDFDGTLTIIGKGNKERALPITPKIIRALDAYKPVRAEILTKRNNAKEKALFISEKRGERLSRRGIELIIEEIAAAAGVKAGQNLKVTPHKLRHTCATILYNEGENVDILGLAELLGHEDPNTTKIYTKVNKQRLRQVVASNPLEEI</sequence>
<feature type="domain" description="Tyr recombinase" evidence="10">
    <location>
        <begin position="129"/>
        <end position="320"/>
    </location>
</feature>
<dbReference type="SUPFAM" id="SSF56349">
    <property type="entry name" value="DNA breaking-rejoining enzymes"/>
    <property type="match status" value="1"/>
</dbReference>
<keyword evidence="7" id="KW-0233">DNA recombination</keyword>
<evidence type="ECO:0000256" key="8">
    <source>
        <dbReference type="ARBA" id="ARBA00023306"/>
    </source>
</evidence>
<evidence type="ECO:0000256" key="9">
    <source>
        <dbReference type="PROSITE-ProRule" id="PRU01248"/>
    </source>
</evidence>
<organism evidence="12 13">
    <name type="scientific">Cohnella soli</name>
    <dbReference type="NCBI Taxonomy" id="425005"/>
    <lineage>
        <taxon>Bacteria</taxon>
        <taxon>Bacillati</taxon>
        <taxon>Bacillota</taxon>
        <taxon>Bacilli</taxon>
        <taxon>Bacillales</taxon>
        <taxon>Paenibacillaceae</taxon>
        <taxon>Cohnella</taxon>
    </lineage>
</organism>
<dbReference type="PANTHER" id="PTHR30349">
    <property type="entry name" value="PHAGE INTEGRASE-RELATED"/>
    <property type="match status" value="1"/>
</dbReference>
<reference evidence="13" key="1">
    <citation type="journal article" date="2019" name="Int. J. Syst. Evol. Microbiol.">
        <title>The Global Catalogue of Microorganisms (GCM) 10K type strain sequencing project: providing services to taxonomists for standard genome sequencing and annotation.</title>
        <authorList>
            <consortium name="The Broad Institute Genomics Platform"/>
            <consortium name="The Broad Institute Genome Sequencing Center for Infectious Disease"/>
            <person name="Wu L."/>
            <person name="Ma J."/>
        </authorList>
    </citation>
    <scope>NUCLEOTIDE SEQUENCE [LARGE SCALE GENOMIC DNA]</scope>
    <source>
        <strain evidence="13">CGMCC 1.18575</strain>
    </source>
</reference>
<keyword evidence="3" id="KW-0132">Cell division</keyword>
<name>A0ABW0HMZ4_9BACL</name>
<dbReference type="InterPro" id="IPR050090">
    <property type="entry name" value="Tyrosine_recombinase_XerCD"/>
</dbReference>
<keyword evidence="5" id="KW-0229">DNA integration</keyword>
<keyword evidence="13" id="KW-1185">Reference proteome</keyword>
<dbReference type="Gene3D" id="1.10.443.10">
    <property type="entry name" value="Intergrase catalytic core"/>
    <property type="match status" value="1"/>
</dbReference>
<keyword evidence="6 9" id="KW-0238">DNA-binding</keyword>
<dbReference type="Pfam" id="PF00589">
    <property type="entry name" value="Phage_integrase"/>
    <property type="match status" value="1"/>
</dbReference>
<accession>A0ABW0HMZ4</accession>
<dbReference type="Gene3D" id="1.10.150.130">
    <property type="match status" value="1"/>
</dbReference>
<dbReference type="InterPro" id="IPR013762">
    <property type="entry name" value="Integrase-like_cat_sf"/>
</dbReference>
<evidence type="ECO:0000313" key="13">
    <source>
        <dbReference type="Proteomes" id="UP001596113"/>
    </source>
</evidence>
<dbReference type="PROSITE" id="PS51900">
    <property type="entry name" value="CB"/>
    <property type="match status" value="1"/>
</dbReference>
<evidence type="ECO:0000256" key="3">
    <source>
        <dbReference type="ARBA" id="ARBA00022618"/>
    </source>
</evidence>
<proteinExistence type="predicted"/>
<dbReference type="InterPro" id="IPR011010">
    <property type="entry name" value="DNA_brk_join_enz"/>
</dbReference>
<keyword evidence="8" id="KW-0131">Cell cycle</keyword>
<evidence type="ECO:0000259" key="11">
    <source>
        <dbReference type="PROSITE" id="PS51900"/>
    </source>
</evidence>
<evidence type="ECO:0000313" key="12">
    <source>
        <dbReference type="EMBL" id="MFC5402396.1"/>
    </source>
</evidence>
<keyword evidence="4" id="KW-0159">Chromosome partition</keyword>
<comment type="subcellular location">
    <subcellularLocation>
        <location evidence="1">Cytoplasm</location>
    </subcellularLocation>
</comment>
<dbReference type="Pfam" id="PF02899">
    <property type="entry name" value="Phage_int_SAM_1"/>
    <property type="match status" value="1"/>
</dbReference>
<dbReference type="EMBL" id="JBHSMI010000012">
    <property type="protein sequence ID" value="MFC5402396.1"/>
    <property type="molecule type" value="Genomic_DNA"/>
</dbReference>
<evidence type="ECO:0000256" key="1">
    <source>
        <dbReference type="ARBA" id="ARBA00004496"/>
    </source>
</evidence>
<protein>
    <submittedName>
        <fullName evidence="12">Tyrosine-type recombinase/integrase</fullName>
    </submittedName>
</protein>
<dbReference type="RefSeq" id="WP_378130808.1">
    <property type="nucleotide sequence ID" value="NZ_JBHSMI010000012.1"/>
</dbReference>
<dbReference type="Proteomes" id="UP001596113">
    <property type="component" value="Unassembled WGS sequence"/>
</dbReference>
<evidence type="ECO:0000259" key="10">
    <source>
        <dbReference type="PROSITE" id="PS51898"/>
    </source>
</evidence>
<evidence type="ECO:0000256" key="5">
    <source>
        <dbReference type="ARBA" id="ARBA00022908"/>
    </source>
</evidence>
<evidence type="ECO:0000256" key="6">
    <source>
        <dbReference type="ARBA" id="ARBA00023125"/>
    </source>
</evidence>
<gene>
    <name evidence="12" type="ORF">ACFPOF_06565</name>
</gene>